<dbReference type="InterPro" id="IPR043128">
    <property type="entry name" value="Rev_trsase/Diguanyl_cyclase"/>
</dbReference>
<dbReference type="CDD" id="cd00077">
    <property type="entry name" value="HDc"/>
    <property type="match status" value="1"/>
</dbReference>
<dbReference type="CDD" id="cd01949">
    <property type="entry name" value="GGDEF"/>
    <property type="match status" value="1"/>
</dbReference>
<evidence type="ECO:0008006" key="5">
    <source>
        <dbReference type="Google" id="ProtNLM"/>
    </source>
</evidence>
<dbReference type="SMART" id="SM00471">
    <property type="entry name" value="HDc"/>
    <property type="match status" value="1"/>
</dbReference>
<organism evidence="3 4">
    <name type="scientific">Deinococcus malanensis</name>
    <dbReference type="NCBI Taxonomy" id="1706855"/>
    <lineage>
        <taxon>Bacteria</taxon>
        <taxon>Thermotogati</taxon>
        <taxon>Deinococcota</taxon>
        <taxon>Deinococci</taxon>
        <taxon>Deinococcales</taxon>
        <taxon>Deinococcaceae</taxon>
        <taxon>Deinococcus</taxon>
    </lineage>
</organism>
<evidence type="ECO:0000313" key="4">
    <source>
        <dbReference type="Proteomes" id="UP000647587"/>
    </source>
</evidence>
<evidence type="ECO:0000259" key="1">
    <source>
        <dbReference type="PROSITE" id="PS50887"/>
    </source>
</evidence>
<dbReference type="EMBL" id="BMPP01000016">
    <property type="protein sequence ID" value="GGK36779.1"/>
    <property type="molecule type" value="Genomic_DNA"/>
</dbReference>
<dbReference type="InterPro" id="IPR029016">
    <property type="entry name" value="GAF-like_dom_sf"/>
</dbReference>
<dbReference type="InterPro" id="IPR003607">
    <property type="entry name" value="HD/PDEase_dom"/>
</dbReference>
<proteinExistence type="predicted"/>
<dbReference type="Proteomes" id="UP000647587">
    <property type="component" value="Unassembled WGS sequence"/>
</dbReference>
<sequence>MTEPGLNNGQEAADLRVTQLNDEVERLIHLAAAAGSPVPDRTAQYLRACFKHGDAPLIPPEESGLPPHRVRGAACTDLLTGLRDRQAFDEDFNLTLAHSARTGEAVHLLLLDLDDLKAVNDTQGHEQGDRLLRLFARTLHQEFPVPASVYRLGGDEFLVLLTGDQFVWSELRVTVQNINGHLRASGFQQARASVGHAAFPVDAGAPNDLLRLADHRMLRDKMAHRAKRGLSLSRGPVQAEAGITAEMMWQALRATSSLMSSDVPGEDIWTPFLRAVIAAVPSAEAGTLFVREGDAQVLQAQVGYSDALLGLRNPDATLRAWHGDDQDWAAGKARVIRGRDIEKWSVAIHQHSGSAALVDTYREHGSLSDVRASLSAPVVADGRVTALINLESLSSDQAFEAHEMRLAEEFAAQAGAILAVHHRRAREHARTRELEVLADANFALRHIHRQDELERRLVGESRALLATEHVAVARYDAARDALSLVAGSGAYAELEHIAIPRGTGLTWHAIDGAEVQIVQDVLGDARIHQLTHARAGAMLVAPLLRADGGPIGALLALREEPRTFTELDGRLLRALASAGALAFEHLWAVQQEQRHTQEFRMLADLSSQLSHSEDPMQIARESLASCRSFLGADAAVFNLPDRQAVIWDGTWPAGSAELLTRFTQAEGADSLIKLVGEAAFLTGTAGDFTGAAAWLAAAGLRGLVIVPVWERGVNVGTVAMLWTHALAELPPAGVPLTMRVAELIGRALDREAHIADIAATREGAMLALGLSLELRDFETAGHTERVVALALRLGQAVGLDHAALEGLRQGAYLHDIGKLAVPDHILLKPGPLDPAEWAIMKSHAGIADTLSRRIPTLPDEARQVIRHHHERWDGAGYPDGLAGADIPLVARIFAVVDTYDALTNQRPYKPAWSASEALSEIQRKSGEMFDPRIVKVFCALARASGLPPEHRAGAHYPQKETP</sequence>
<dbReference type="SMART" id="SM00065">
    <property type="entry name" value="GAF"/>
    <property type="match status" value="2"/>
</dbReference>
<dbReference type="InterPro" id="IPR000160">
    <property type="entry name" value="GGDEF_dom"/>
</dbReference>
<name>A0ABQ2EZT1_9DEIO</name>
<dbReference type="PROSITE" id="PS51832">
    <property type="entry name" value="HD_GYP"/>
    <property type="match status" value="1"/>
</dbReference>
<dbReference type="InterPro" id="IPR037522">
    <property type="entry name" value="HD_GYP_dom"/>
</dbReference>
<dbReference type="SUPFAM" id="SSF55073">
    <property type="entry name" value="Nucleotide cyclase"/>
    <property type="match status" value="1"/>
</dbReference>
<evidence type="ECO:0000259" key="2">
    <source>
        <dbReference type="PROSITE" id="PS51832"/>
    </source>
</evidence>
<dbReference type="InterPro" id="IPR052020">
    <property type="entry name" value="Cyclic_di-GMP/3'3'-cGAMP_PDE"/>
</dbReference>
<feature type="domain" description="HD-GYP" evidence="2">
    <location>
        <begin position="757"/>
        <end position="953"/>
    </location>
</feature>
<dbReference type="RefSeq" id="WP_386839508.1">
    <property type="nucleotide sequence ID" value="NZ_JBHUEV010000002.1"/>
</dbReference>
<reference evidence="4" key="1">
    <citation type="journal article" date="2019" name="Int. J. Syst. Evol. Microbiol.">
        <title>The Global Catalogue of Microorganisms (GCM) 10K type strain sequencing project: providing services to taxonomists for standard genome sequencing and annotation.</title>
        <authorList>
            <consortium name="The Broad Institute Genomics Platform"/>
            <consortium name="The Broad Institute Genome Sequencing Center for Infectious Disease"/>
            <person name="Wu L."/>
            <person name="Ma J."/>
        </authorList>
    </citation>
    <scope>NUCLEOTIDE SEQUENCE [LARGE SCALE GENOMIC DNA]</scope>
    <source>
        <strain evidence="4">JCM 30331</strain>
    </source>
</reference>
<dbReference type="PANTHER" id="PTHR45228">
    <property type="entry name" value="CYCLIC DI-GMP PHOSPHODIESTERASE TM_0186-RELATED"/>
    <property type="match status" value="1"/>
</dbReference>
<feature type="domain" description="GGDEF" evidence="1">
    <location>
        <begin position="104"/>
        <end position="235"/>
    </location>
</feature>
<dbReference type="Pfam" id="PF13185">
    <property type="entry name" value="GAF_2"/>
    <property type="match status" value="1"/>
</dbReference>
<dbReference type="Gene3D" id="3.30.70.270">
    <property type="match status" value="1"/>
</dbReference>
<accession>A0ABQ2EZT1</accession>
<dbReference type="NCBIfam" id="TIGR00254">
    <property type="entry name" value="GGDEF"/>
    <property type="match status" value="1"/>
</dbReference>
<protein>
    <recommendedName>
        <fullName evidence="5">Diguanylate cyclase</fullName>
    </recommendedName>
</protein>
<evidence type="ECO:0000313" key="3">
    <source>
        <dbReference type="EMBL" id="GGK36779.1"/>
    </source>
</evidence>
<dbReference type="SMART" id="SM00267">
    <property type="entry name" value="GGDEF"/>
    <property type="match status" value="1"/>
</dbReference>
<dbReference type="SUPFAM" id="SSF55781">
    <property type="entry name" value="GAF domain-like"/>
    <property type="match status" value="3"/>
</dbReference>
<dbReference type="PROSITE" id="PS50887">
    <property type="entry name" value="GGDEF"/>
    <property type="match status" value="1"/>
</dbReference>
<comment type="caution">
    <text evidence="3">The sequence shown here is derived from an EMBL/GenBank/DDBJ whole genome shotgun (WGS) entry which is preliminary data.</text>
</comment>
<keyword evidence="4" id="KW-1185">Reference proteome</keyword>
<dbReference type="Gene3D" id="3.30.450.40">
    <property type="match status" value="3"/>
</dbReference>
<dbReference type="Pfam" id="PF13487">
    <property type="entry name" value="HD_5"/>
    <property type="match status" value="1"/>
</dbReference>
<dbReference type="InterPro" id="IPR029787">
    <property type="entry name" value="Nucleotide_cyclase"/>
</dbReference>
<dbReference type="SUPFAM" id="SSF109604">
    <property type="entry name" value="HD-domain/PDEase-like"/>
    <property type="match status" value="1"/>
</dbReference>
<dbReference type="Pfam" id="PF01590">
    <property type="entry name" value="GAF"/>
    <property type="match status" value="1"/>
</dbReference>
<dbReference type="InterPro" id="IPR003018">
    <property type="entry name" value="GAF"/>
</dbReference>
<dbReference type="Pfam" id="PF00990">
    <property type="entry name" value="GGDEF"/>
    <property type="match status" value="1"/>
</dbReference>
<gene>
    <name evidence="3" type="ORF">GCM10008955_33250</name>
</gene>
<dbReference type="Gene3D" id="1.10.3210.10">
    <property type="entry name" value="Hypothetical protein af1432"/>
    <property type="match status" value="1"/>
</dbReference>